<comment type="caution">
    <text evidence="2">The sequence shown here is derived from an EMBL/GenBank/DDBJ whole genome shotgun (WGS) entry which is preliminary data.</text>
</comment>
<gene>
    <name evidence="2" type="ORF">CLV59_105144</name>
</gene>
<evidence type="ECO:0000313" key="2">
    <source>
        <dbReference type="EMBL" id="RAJ80037.1"/>
    </source>
</evidence>
<dbReference type="EMBL" id="QLMA01000005">
    <property type="protein sequence ID" value="RAJ80037.1"/>
    <property type="molecule type" value="Genomic_DNA"/>
</dbReference>
<dbReference type="Gene3D" id="3.60.21.10">
    <property type="match status" value="1"/>
</dbReference>
<protein>
    <submittedName>
        <fullName evidence="2">Serine/threonine protein phosphatase 1</fullName>
    </submittedName>
</protein>
<dbReference type="InterPro" id="IPR029052">
    <property type="entry name" value="Metallo-depent_PP-like"/>
</dbReference>
<dbReference type="Proteomes" id="UP000249819">
    <property type="component" value="Unassembled WGS sequence"/>
</dbReference>
<name>A0A327VVL2_9BACT</name>
<keyword evidence="3" id="KW-1185">Reference proteome</keyword>
<dbReference type="PANTHER" id="PTHR42850:SF4">
    <property type="entry name" value="ZINC-DEPENDENT ENDOPOLYPHOSPHATASE"/>
    <property type="match status" value="1"/>
</dbReference>
<evidence type="ECO:0000313" key="3">
    <source>
        <dbReference type="Proteomes" id="UP000249819"/>
    </source>
</evidence>
<reference evidence="2 3" key="1">
    <citation type="submission" date="2018-06" db="EMBL/GenBank/DDBJ databases">
        <title>Genomic Encyclopedia of Archaeal and Bacterial Type Strains, Phase II (KMG-II): from individual species to whole genera.</title>
        <authorList>
            <person name="Goeker M."/>
        </authorList>
    </citation>
    <scope>NUCLEOTIDE SEQUENCE [LARGE SCALE GENOMIC DNA]</scope>
    <source>
        <strain evidence="2 3">DSM 29821</strain>
    </source>
</reference>
<evidence type="ECO:0000259" key="1">
    <source>
        <dbReference type="Pfam" id="PF00149"/>
    </source>
</evidence>
<dbReference type="SUPFAM" id="SSF56300">
    <property type="entry name" value="Metallo-dependent phosphatases"/>
    <property type="match status" value="1"/>
</dbReference>
<accession>A0A327VVL2</accession>
<dbReference type="InterPro" id="IPR050126">
    <property type="entry name" value="Ap4A_hydrolase"/>
</dbReference>
<dbReference type="GO" id="GO:0016791">
    <property type="term" value="F:phosphatase activity"/>
    <property type="evidence" value="ECO:0007669"/>
    <property type="project" value="TreeGrafter"/>
</dbReference>
<organism evidence="2 3">
    <name type="scientific">Chitinophaga dinghuensis</name>
    <dbReference type="NCBI Taxonomy" id="1539050"/>
    <lineage>
        <taxon>Bacteria</taxon>
        <taxon>Pseudomonadati</taxon>
        <taxon>Bacteroidota</taxon>
        <taxon>Chitinophagia</taxon>
        <taxon>Chitinophagales</taxon>
        <taxon>Chitinophagaceae</taxon>
        <taxon>Chitinophaga</taxon>
    </lineage>
</organism>
<dbReference type="PANTHER" id="PTHR42850">
    <property type="entry name" value="METALLOPHOSPHOESTERASE"/>
    <property type="match status" value="1"/>
</dbReference>
<dbReference type="AlphaFoldDB" id="A0A327VVL2"/>
<dbReference type="CDD" id="cd00144">
    <property type="entry name" value="MPP_PPP_family"/>
    <property type="match status" value="1"/>
</dbReference>
<proteinExistence type="predicted"/>
<dbReference type="GO" id="GO:0005737">
    <property type="term" value="C:cytoplasm"/>
    <property type="evidence" value="ECO:0007669"/>
    <property type="project" value="TreeGrafter"/>
</dbReference>
<dbReference type="InterPro" id="IPR004843">
    <property type="entry name" value="Calcineurin-like_PHP"/>
</dbReference>
<feature type="domain" description="Calcineurin-like phosphoesterase" evidence="1">
    <location>
        <begin position="3"/>
        <end position="114"/>
    </location>
</feature>
<sequence>MNRTIIVGDIHGCYDELMLLLEKVNLQPQDLLIALGDIVDRGNKSPEVYQYLRERPNTVVLMGNHERKHLTGILSYSQEIVKLQFGAAYPDFLEWLKGLPYYYETAEAIIVHASLLDGIPLSEQREEVLCGTISGEKQLEKTYGDAMQWMHHYTGEKPVIFGHRVVDEVETTGHCWGIDTGCCHGLRLTAIELPGMKIHQVEGLADHWRAEQKKWQLPVLHSKNWKQLEFKAIRHQLKKLDYLQEPEARQILDKIQQWMEALPQTFQTLANAIEQFAASMQADESRNFVEEANQYFFKVFLYKAAASNLKVSDLEQSLQTPEKVLKLAAALQTDILTFPE</sequence>
<dbReference type="RefSeq" id="WP_111593064.1">
    <property type="nucleotide sequence ID" value="NZ_QLMA01000005.1"/>
</dbReference>
<dbReference type="OrthoDB" id="9808081at2"/>
<dbReference type="Pfam" id="PF00149">
    <property type="entry name" value="Metallophos"/>
    <property type="match status" value="1"/>
</dbReference>